<dbReference type="InterPro" id="IPR027417">
    <property type="entry name" value="P-loop_NTPase"/>
</dbReference>
<dbReference type="Pfam" id="PF02572">
    <property type="entry name" value="CobA_CobO_BtuR"/>
    <property type="match status" value="1"/>
</dbReference>
<comment type="similarity">
    <text evidence="2">Belongs to the Cob(I)alamin adenosyltransferase family.</text>
</comment>
<evidence type="ECO:0000256" key="5">
    <source>
        <dbReference type="ARBA" id="ARBA00031529"/>
    </source>
</evidence>
<evidence type="ECO:0000256" key="7">
    <source>
        <dbReference type="ARBA" id="ARBA00033354"/>
    </source>
</evidence>
<gene>
    <name evidence="10" type="primary">cobO</name>
    <name evidence="10" type="ORF">GCM10023156_66630</name>
</gene>
<reference evidence="11" key="1">
    <citation type="journal article" date="2019" name="Int. J. Syst. Evol. Microbiol.">
        <title>The Global Catalogue of Microorganisms (GCM) 10K type strain sequencing project: providing services to taxonomists for standard genome sequencing and annotation.</title>
        <authorList>
            <consortium name="The Broad Institute Genomics Platform"/>
            <consortium name="The Broad Institute Genome Sequencing Center for Infectious Disease"/>
            <person name="Wu L."/>
            <person name="Ma J."/>
        </authorList>
    </citation>
    <scope>NUCLEOTIDE SEQUENCE [LARGE SCALE GENOMIC DNA]</scope>
    <source>
        <strain evidence="11">JCM 17759</strain>
    </source>
</reference>
<evidence type="ECO:0000256" key="9">
    <source>
        <dbReference type="ARBA" id="ARBA00048692"/>
    </source>
</evidence>
<name>A0ABP8NUJ5_9BACT</name>
<dbReference type="EC" id="2.5.1.17" evidence="3"/>
<dbReference type="RefSeq" id="WP_339936201.1">
    <property type="nucleotide sequence ID" value="NZ_BAABGA010000120.1"/>
</dbReference>
<dbReference type="InterPro" id="IPR003724">
    <property type="entry name" value="CblAdoTrfase_CobA"/>
</dbReference>
<keyword evidence="11" id="KW-1185">Reference proteome</keyword>
<proteinExistence type="inferred from homology"/>
<dbReference type="PIRSF" id="PIRSF015617">
    <property type="entry name" value="Adensltrnsf_CobA"/>
    <property type="match status" value="1"/>
</dbReference>
<protein>
    <recommendedName>
        <fullName evidence="3">corrinoid adenosyltransferase</fullName>
        <ecNumber evidence="3">2.5.1.17</ecNumber>
    </recommendedName>
    <alternativeName>
        <fullName evidence="5">Cob(II)alamin adenosyltransferase</fullName>
    </alternativeName>
    <alternativeName>
        <fullName evidence="7">Cob(II)yrinic acid a,c-diamide adenosyltransferase</fullName>
    </alternativeName>
    <alternativeName>
        <fullName evidence="6">Cobinamide/cobalamin adenosyltransferase</fullName>
    </alternativeName>
</protein>
<dbReference type="SUPFAM" id="SSF52540">
    <property type="entry name" value="P-loop containing nucleoside triphosphate hydrolases"/>
    <property type="match status" value="1"/>
</dbReference>
<organism evidence="10 11">
    <name type="scientific">Novipirellula rosea</name>
    <dbReference type="NCBI Taxonomy" id="1031540"/>
    <lineage>
        <taxon>Bacteria</taxon>
        <taxon>Pseudomonadati</taxon>
        <taxon>Planctomycetota</taxon>
        <taxon>Planctomycetia</taxon>
        <taxon>Pirellulales</taxon>
        <taxon>Pirellulaceae</taxon>
        <taxon>Novipirellula</taxon>
    </lineage>
</organism>
<evidence type="ECO:0000313" key="10">
    <source>
        <dbReference type="EMBL" id="GAA4471671.1"/>
    </source>
</evidence>
<dbReference type="Gene3D" id="3.40.50.300">
    <property type="entry name" value="P-loop containing nucleotide triphosphate hydrolases"/>
    <property type="match status" value="1"/>
</dbReference>
<dbReference type="PANTHER" id="PTHR46638:SF1">
    <property type="entry name" value="CORRINOID ADENOSYLTRANSFERASE"/>
    <property type="match status" value="1"/>
</dbReference>
<accession>A0ABP8NUJ5</accession>
<evidence type="ECO:0000256" key="2">
    <source>
        <dbReference type="ARBA" id="ARBA00007487"/>
    </source>
</evidence>
<dbReference type="EMBL" id="BAABGA010000120">
    <property type="protein sequence ID" value="GAA4471671.1"/>
    <property type="molecule type" value="Genomic_DNA"/>
</dbReference>
<evidence type="ECO:0000256" key="8">
    <source>
        <dbReference type="ARBA" id="ARBA00048555"/>
    </source>
</evidence>
<evidence type="ECO:0000256" key="4">
    <source>
        <dbReference type="ARBA" id="ARBA00024929"/>
    </source>
</evidence>
<comment type="function">
    <text evidence="4">Required for both de novo synthesis of the corrin ring for the assimilation of exogenous corrinoids. Participates in the adenosylation of a variety of incomplete and complete corrinoids.</text>
</comment>
<dbReference type="Proteomes" id="UP001500840">
    <property type="component" value="Unassembled WGS sequence"/>
</dbReference>
<evidence type="ECO:0000256" key="3">
    <source>
        <dbReference type="ARBA" id="ARBA00012454"/>
    </source>
</evidence>
<comment type="catalytic activity">
    <reaction evidence="8">
        <text>2 cob(II)yrinate a,c diamide + reduced [electron-transfer flavoprotein] + 2 ATP = 2 adenosylcob(III)yrinate a,c-diamide + 2 triphosphate + oxidized [electron-transfer flavoprotein] + 3 H(+)</text>
        <dbReference type="Rhea" id="RHEA:11528"/>
        <dbReference type="Rhea" id="RHEA-COMP:10685"/>
        <dbReference type="Rhea" id="RHEA-COMP:10686"/>
        <dbReference type="ChEBI" id="CHEBI:15378"/>
        <dbReference type="ChEBI" id="CHEBI:18036"/>
        <dbReference type="ChEBI" id="CHEBI:30616"/>
        <dbReference type="ChEBI" id="CHEBI:57692"/>
        <dbReference type="ChEBI" id="CHEBI:58307"/>
        <dbReference type="ChEBI" id="CHEBI:58503"/>
        <dbReference type="ChEBI" id="CHEBI:58537"/>
        <dbReference type="EC" id="2.5.1.17"/>
    </reaction>
</comment>
<dbReference type="PANTHER" id="PTHR46638">
    <property type="entry name" value="CORRINOID ADENOSYLTRANSFERASE"/>
    <property type="match status" value="1"/>
</dbReference>
<evidence type="ECO:0000313" key="11">
    <source>
        <dbReference type="Proteomes" id="UP001500840"/>
    </source>
</evidence>
<evidence type="ECO:0000256" key="1">
    <source>
        <dbReference type="ARBA" id="ARBA00005121"/>
    </source>
</evidence>
<comment type="catalytic activity">
    <reaction evidence="9">
        <text>2 cob(II)alamin + reduced [electron-transfer flavoprotein] + 2 ATP = 2 adenosylcob(III)alamin + 2 triphosphate + oxidized [electron-transfer flavoprotein] + 3 H(+)</text>
        <dbReference type="Rhea" id="RHEA:28671"/>
        <dbReference type="Rhea" id="RHEA-COMP:10685"/>
        <dbReference type="Rhea" id="RHEA-COMP:10686"/>
        <dbReference type="ChEBI" id="CHEBI:15378"/>
        <dbReference type="ChEBI" id="CHEBI:16304"/>
        <dbReference type="ChEBI" id="CHEBI:18036"/>
        <dbReference type="ChEBI" id="CHEBI:18408"/>
        <dbReference type="ChEBI" id="CHEBI:30616"/>
        <dbReference type="ChEBI" id="CHEBI:57692"/>
        <dbReference type="ChEBI" id="CHEBI:58307"/>
        <dbReference type="EC" id="2.5.1.17"/>
    </reaction>
</comment>
<evidence type="ECO:0000256" key="6">
    <source>
        <dbReference type="ARBA" id="ARBA00033334"/>
    </source>
</evidence>
<comment type="caution">
    <text evidence="10">The sequence shown here is derived from an EMBL/GenBank/DDBJ whole genome shotgun (WGS) entry which is preliminary data.</text>
</comment>
<dbReference type="NCBIfam" id="TIGR00708">
    <property type="entry name" value="cobA"/>
    <property type="match status" value="1"/>
</dbReference>
<dbReference type="CDD" id="cd00561">
    <property type="entry name" value="CobA_ACA"/>
    <property type="match status" value="1"/>
</dbReference>
<dbReference type="NCBIfam" id="NF004637">
    <property type="entry name" value="PRK05986.1"/>
    <property type="match status" value="1"/>
</dbReference>
<sequence length="209" mass="23155">MNSANDVNGERDVNQEHKAKMVRINEAADRKLAKATIEKGLVIVHTGAGKGKSTAAFGMAIRALGQGMKVGIVQFIKGAIPTGEAAFFAKLDLPVEMHTLGEGFTWKTQDRERDIATAEKGWQKAVELMRDPSFDMVILDELNIATKYDYVSITRVIEELKQKRQMLHVVLTGRNASPELIEIADLVSEMKVIKHPYGHGVKPQRGVEF</sequence>
<comment type="pathway">
    <text evidence="1">Cofactor biosynthesis; adenosylcobalamin biosynthesis; adenosylcobalamin from cob(II)yrinate a,c-diamide: step 2/7.</text>
</comment>